<dbReference type="Proteomes" id="UP000805193">
    <property type="component" value="Unassembled WGS sequence"/>
</dbReference>
<proteinExistence type="predicted"/>
<keyword evidence="2" id="KW-1185">Reference proteome</keyword>
<comment type="caution">
    <text evidence="1">The sequence shown here is derived from an EMBL/GenBank/DDBJ whole genome shotgun (WGS) entry which is preliminary data.</text>
</comment>
<protein>
    <submittedName>
        <fullName evidence="1">Uncharacterized protein</fullName>
    </submittedName>
</protein>
<sequence length="427" mass="47172">MTTYVTLCSLQPPRKDLHHGKVQGYYIGYKEVEKEEAEFQYKNVEALDVTSGARLHQMSHLTNLKRKTSYVVKVQAYNSEGAGPMSDDVRAATLEAVKGGDWQQKALSTNSNKYTVEGLKCGSVYSLYMTATNSLGTAEPRDIIYARTKGAAPVSSKLENFVVLNSTFVTLNLATWQSGGCPILHFSVHLKPAIQKEWTLVADQVSAHQRSLELRHLSPGKEYELRVSAYSEAGTTEADFTFRTHNRTYVAGASSTHGSSEIQQTGSEVPLYRNLSILLPVGVSVLVLVIVLAMVIVCLRKQNDVYSATGTVDENHLDDPLSKCRGSVDNMGMAEFCAMKQRLQQQQLRHKEEEAYSKGTSFYASPARKPVPVSSDPSRGRRGDGHEYAEPYSALQVNQQRNLDDPECTAAISLAYRGIPLDSKNAY</sequence>
<dbReference type="EMBL" id="JABSTQ010009248">
    <property type="protein sequence ID" value="KAG0431186.1"/>
    <property type="molecule type" value="Genomic_DNA"/>
</dbReference>
<gene>
    <name evidence="1" type="ORF">HPB47_022019</name>
</gene>
<reference evidence="1 2" key="1">
    <citation type="journal article" date="2020" name="Cell">
        <title>Large-Scale Comparative Analyses of Tick Genomes Elucidate Their Genetic Diversity and Vector Capacities.</title>
        <authorList>
            <consortium name="Tick Genome and Microbiome Consortium (TIGMIC)"/>
            <person name="Jia N."/>
            <person name="Wang J."/>
            <person name="Shi W."/>
            <person name="Du L."/>
            <person name="Sun Y."/>
            <person name="Zhan W."/>
            <person name="Jiang J.F."/>
            <person name="Wang Q."/>
            <person name="Zhang B."/>
            <person name="Ji P."/>
            <person name="Bell-Sakyi L."/>
            <person name="Cui X.M."/>
            <person name="Yuan T.T."/>
            <person name="Jiang B.G."/>
            <person name="Yang W.F."/>
            <person name="Lam T.T."/>
            <person name="Chang Q.C."/>
            <person name="Ding S.J."/>
            <person name="Wang X.J."/>
            <person name="Zhu J.G."/>
            <person name="Ruan X.D."/>
            <person name="Zhao L."/>
            <person name="Wei J.T."/>
            <person name="Ye R.Z."/>
            <person name="Que T.C."/>
            <person name="Du C.H."/>
            <person name="Zhou Y.H."/>
            <person name="Cheng J.X."/>
            <person name="Dai P.F."/>
            <person name="Guo W.B."/>
            <person name="Han X.H."/>
            <person name="Huang E.J."/>
            <person name="Li L.F."/>
            <person name="Wei W."/>
            <person name="Gao Y.C."/>
            <person name="Liu J.Z."/>
            <person name="Shao H.Z."/>
            <person name="Wang X."/>
            <person name="Wang C.C."/>
            <person name="Yang T.C."/>
            <person name="Huo Q.B."/>
            <person name="Li W."/>
            <person name="Chen H.Y."/>
            <person name="Chen S.E."/>
            <person name="Zhou L.G."/>
            <person name="Ni X.B."/>
            <person name="Tian J.H."/>
            <person name="Sheng Y."/>
            <person name="Liu T."/>
            <person name="Pan Y.S."/>
            <person name="Xia L.Y."/>
            <person name="Li J."/>
            <person name="Zhao F."/>
            <person name="Cao W.C."/>
        </authorList>
    </citation>
    <scope>NUCLEOTIDE SEQUENCE [LARGE SCALE GENOMIC DNA]</scope>
    <source>
        <strain evidence="1">Iper-2018</strain>
    </source>
</reference>
<name>A0AC60QAW8_IXOPE</name>
<organism evidence="1 2">
    <name type="scientific">Ixodes persulcatus</name>
    <name type="common">Taiga tick</name>
    <dbReference type="NCBI Taxonomy" id="34615"/>
    <lineage>
        <taxon>Eukaryota</taxon>
        <taxon>Metazoa</taxon>
        <taxon>Ecdysozoa</taxon>
        <taxon>Arthropoda</taxon>
        <taxon>Chelicerata</taxon>
        <taxon>Arachnida</taxon>
        <taxon>Acari</taxon>
        <taxon>Parasitiformes</taxon>
        <taxon>Ixodida</taxon>
        <taxon>Ixodoidea</taxon>
        <taxon>Ixodidae</taxon>
        <taxon>Ixodinae</taxon>
        <taxon>Ixodes</taxon>
    </lineage>
</organism>
<evidence type="ECO:0000313" key="1">
    <source>
        <dbReference type="EMBL" id="KAG0431186.1"/>
    </source>
</evidence>
<accession>A0AC60QAW8</accession>
<evidence type="ECO:0000313" key="2">
    <source>
        <dbReference type="Proteomes" id="UP000805193"/>
    </source>
</evidence>